<keyword evidence="10" id="KW-0443">Lipid metabolism</keyword>
<dbReference type="InterPro" id="IPR015422">
    <property type="entry name" value="PyrdxlP-dep_Trfase_small"/>
</dbReference>
<evidence type="ECO:0000256" key="4">
    <source>
        <dbReference type="ARBA" id="ARBA00004991"/>
    </source>
</evidence>
<dbReference type="FunFam" id="3.40.640.10:FF:000020">
    <property type="entry name" value="sphingosine-1-phosphate lyase 1"/>
    <property type="match status" value="1"/>
</dbReference>
<evidence type="ECO:0000256" key="3">
    <source>
        <dbReference type="ARBA" id="ARBA00004760"/>
    </source>
</evidence>
<dbReference type="InterPro" id="IPR015424">
    <property type="entry name" value="PyrdxlP-dep_Trfase"/>
</dbReference>
<dbReference type="GO" id="GO:0030170">
    <property type="term" value="F:pyridoxal phosphate binding"/>
    <property type="evidence" value="ECO:0007669"/>
    <property type="project" value="InterPro"/>
</dbReference>
<comment type="similarity">
    <text evidence="13">Belongs to the group II decarboxylase family. Sphingosine-1-phosphate lyase subfamily.</text>
</comment>
<dbReference type="Proteomes" id="UP000009047">
    <property type="component" value="Chromosome"/>
</dbReference>
<dbReference type="Gene3D" id="3.90.1150.10">
    <property type="entry name" value="Aspartate Aminotransferase, domain 1"/>
    <property type="match status" value="1"/>
</dbReference>
<keyword evidence="17" id="KW-1185">Reference proteome</keyword>
<sequence>MKIPPHGRAMETVLADLAAMGQDDLAVKGGALWAYVYDAGRPDLDELARRAHAMYLTPNGLDPTAFPSLLRLETDLAAMAAAHLGGDERVVGNFTSGGTESIILAVKAARDRAMARNPALGRPEMVLPATAHAAFFKAAHYLGLRVVSVPVDELSFKADVAAMARAITPATIMLVGSAVSYAHGVCDPIPELGQLALERDLWLHVDGCIGGFLLPYFRRLGQEATPFDFSVPGVSSISMDWHKYAYCPKGASIICYKNKDLRRHQIFACAQWPGYAVVNNAVQSSKSGGPMAAAWAVLNHIGDDGYLALADQTLRATRRIIEGARAIDGLEILGRPELCLVAIAAPRIDVFEIIDEMKTRGWSLQPQFRFASSPENIHLSVSAASLARVDELLADLADCARLAAEKGPPDWPALARGLAGLDAASLRPQDVAAMLSAAGLGGAGLPRRMAGVNGLLNVMTPALREVLLREYFNELFVQPPQSPGAPS</sequence>
<dbReference type="eggNOG" id="COG0076">
    <property type="taxonomic scope" value="Bacteria"/>
</dbReference>
<dbReference type="GO" id="GO:0006665">
    <property type="term" value="P:sphingolipid metabolic process"/>
    <property type="evidence" value="ECO:0007669"/>
    <property type="project" value="UniProtKB-KW"/>
</dbReference>
<proteinExistence type="inferred from homology"/>
<dbReference type="GO" id="GO:0016020">
    <property type="term" value="C:membrane"/>
    <property type="evidence" value="ECO:0007669"/>
    <property type="project" value="GOC"/>
</dbReference>
<comment type="pathway">
    <text evidence="4">Sphingolipid metabolism.</text>
</comment>
<dbReference type="Pfam" id="PF00282">
    <property type="entry name" value="Pyridoxal_deC"/>
    <property type="match status" value="1"/>
</dbReference>
<dbReference type="GO" id="GO:0016830">
    <property type="term" value="F:carbon-carbon lyase activity"/>
    <property type="evidence" value="ECO:0007669"/>
    <property type="project" value="InterPro"/>
</dbReference>
<dbReference type="AlphaFoldDB" id="E1QLF9"/>
<evidence type="ECO:0000256" key="13">
    <source>
        <dbReference type="ARBA" id="ARBA00038302"/>
    </source>
</evidence>
<protein>
    <submittedName>
        <fullName evidence="16">Pyridoxal-dependent decarboxylase</fullName>
    </submittedName>
</protein>
<evidence type="ECO:0000256" key="1">
    <source>
        <dbReference type="ARBA" id="ARBA00001933"/>
    </source>
</evidence>
<dbReference type="RefSeq" id="WP_013259831.1">
    <property type="nucleotide sequence ID" value="NC_014365.1"/>
</dbReference>
<evidence type="ECO:0000256" key="12">
    <source>
        <dbReference type="ARBA" id="ARBA00023239"/>
    </source>
</evidence>
<evidence type="ECO:0000256" key="6">
    <source>
        <dbReference type="ARBA" id="ARBA00022824"/>
    </source>
</evidence>
<evidence type="ECO:0000256" key="14">
    <source>
        <dbReference type="PIRSR" id="PIRSR602129-50"/>
    </source>
</evidence>
<evidence type="ECO:0000256" key="10">
    <source>
        <dbReference type="ARBA" id="ARBA00023098"/>
    </source>
</evidence>
<evidence type="ECO:0000256" key="7">
    <source>
        <dbReference type="ARBA" id="ARBA00022898"/>
    </source>
</evidence>
<name>E1QLF9_DESB2</name>
<comment type="pathway">
    <text evidence="3">Lipid metabolism; sphingolipid metabolism.</text>
</comment>
<keyword evidence="11" id="KW-0472">Membrane</keyword>
<evidence type="ECO:0000256" key="15">
    <source>
        <dbReference type="RuleBase" id="RU000382"/>
    </source>
</evidence>
<reference evidence="16 17" key="1">
    <citation type="journal article" date="2010" name="Stand. Genomic Sci.">
        <title>Complete genome sequence of Desulfarculus baarsii type strain (2st14).</title>
        <authorList>
            <person name="Sun H."/>
            <person name="Spring S."/>
            <person name="Lapidus A."/>
            <person name="Davenport K."/>
            <person name="Del Rio T.G."/>
            <person name="Tice H."/>
            <person name="Nolan M."/>
            <person name="Copeland A."/>
            <person name="Cheng J.F."/>
            <person name="Lucas S."/>
            <person name="Tapia R."/>
            <person name="Goodwin L."/>
            <person name="Pitluck S."/>
            <person name="Ivanova N."/>
            <person name="Pagani I."/>
            <person name="Mavromatis K."/>
            <person name="Ovchinnikova G."/>
            <person name="Pati A."/>
            <person name="Chen A."/>
            <person name="Palaniappan K."/>
            <person name="Hauser L."/>
            <person name="Chang Y.J."/>
            <person name="Jeffries C.D."/>
            <person name="Detter J.C."/>
            <person name="Han C."/>
            <person name="Rohde M."/>
            <person name="Brambilla E."/>
            <person name="Goker M."/>
            <person name="Woyke T."/>
            <person name="Bristow J."/>
            <person name="Eisen J.A."/>
            <person name="Markowitz V."/>
            <person name="Hugenholtz P."/>
            <person name="Kyrpides N.C."/>
            <person name="Klenk H.P."/>
            <person name="Land M."/>
        </authorList>
    </citation>
    <scope>NUCLEOTIDE SEQUENCE [LARGE SCALE GENOMIC DNA]</scope>
    <source>
        <strain evidence="17">ATCC 33931 / DSM 2075 / LMG 7858 / VKM B-1802 / 2st14</strain>
    </source>
</reference>
<evidence type="ECO:0000256" key="11">
    <source>
        <dbReference type="ARBA" id="ARBA00023136"/>
    </source>
</evidence>
<dbReference type="EMBL" id="CP002085">
    <property type="protein sequence ID" value="ADK86394.1"/>
    <property type="molecule type" value="Genomic_DNA"/>
</dbReference>
<dbReference type="GO" id="GO:0019752">
    <property type="term" value="P:carboxylic acid metabolic process"/>
    <property type="evidence" value="ECO:0007669"/>
    <property type="project" value="InterPro"/>
</dbReference>
<dbReference type="InterPro" id="IPR002129">
    <property type="entry name" value="PyrdxlP-dep_de-COase"/>
</dbReference>
<evidence type="ECO:0000313" key="17">
    <source>
        <dbReference type="Proteomes" id="UP000009047"/>
    </source>
</evidence>
<evidence type="ECO:0000256" key="9">
    <source>
        <dbReference type="ARBA" id="ARBA00022989"/>
    </source>
</evidence>
<evidence type="ECO:0000256" key="5">
    <source>
        <dbReference type="ARBA" id="ARBA00022692"/>
    </source>
</evidence>
<keyword evidence="7 14" id="KW-0663">Pyridoxal phosphate</keyword>
<comment type="subcellular location">
    <subcellularLocation>
        <location evidence="2">Endoplasmic reticulum membrane</location>
        <topology evidence="2">Single-pass membrane protein</topology>
    </subcellularLocation>
</comment>
<evidence type="ECO:0000256" key="2">
    <source>
        <dbReference type="ARBA" id="ARBA00004389"/>
    </source>
</evidence>
<keyword evidence="8" id="KW-0746">Sphingolipid metabolism</keyword>
<keyword evidence="6" id="KW-0256">Endoplasmic reticulum</keyword>
<dbReference type="HOGENOM" id="CLU_028929_2_1_7"/>
<organism evidence="16 17">
    <name type="scientific">Desulfarculus baarsii (strain ATCC 33931 / DSM 2075 / LMG 7858 / VKM B-1802 / 2st14)</name>
    <dbReference type="NCBI Taxonomy" id="644282"/>
    <lineage>
        <taxon>Bacteria</taxon>
        <taxon>Pseudomonadati</taxon>
        <taxon>Thermodesulfobacteriota</taxon>
        <taxon>Desulfarculia</taxon>
        <taxon>Desulfarculales</taxon>
        <taxon>Desulfarculaceae</taxon>
        <taxon>Desulfarculus</taxon>
    </lineage>
</organism>
<dbReference type="KEGG" id="dbr:Deba_3041"/>
<dbReference type="STRING" id="644282.Deba_3041"/>
<dbReference type="InterPro" id="IPR050477">
    <property type="entry name" value="GrpII_AminoAcid_Decarb"/>
</dbReference>
<keyword evidence="5" id="KW-0812">Transmembrane</keyword>
<dbReference type="PANTHER" id="PTHR42735">
    <property type="match status" value="1"/>
</dbReference>
<dbReference type="SUPFAM" id="SSF53383">
    <property type="entry name" value="PLP-dependent transferases"/>
    <property type="match status" value="1"/>
</dbReference>
<dbReference type="InterPro" id="IPR015421">
    <property type="entry name" value="PyrdxlP-dep_Trfase_major"/>
</dbReference>
<evidence type="ECO:0000256" key="8">
    <source>
        <dbReference type="ARBA" id="ARBA00022919"/>
    </source>
</evidence>
<dbReference type="Gene3D" id="3.40.640.10">
    <property type="entry name" value="Type I PLP-dependent aspartate aminotransferase-like (Major domain)"/>
    <property type="match status" value="1"/>
</dbReference>
<evidence type="ECO:0000313" key="16">
    <source>
        <dbReference type="EMBL" id="ADK86394.1"/>
    </source>
</evidence>
<dbReference type="OrthoDB" id="9803665at2"/>
<feature type="modified residue" description="N6-(pyridoxal phosphate)lysine" evidence="14">
    <location>
        <position position="243"/>
    </location>
</feature>
<dbReference type="PANTHER" id="PTHR42735:SF6">
    <property type="entry name" value="SPHINGOSINE-1-PHOSPHATE LYASE 1"/>
    <property type="match status" value="1"/>
</dbReference>
<keyword evidence="12 15" id="KW-0456">Lyase</keyword>
<accession>E1QLF9</accession>
<gene>
    <name evidence="16" type="ordered locus">Deba_3041</name>
</gene>
<comment type="cofactor">
    <cofactor evidence="1 14 15">
        <name>pyridoxal 5'-phosphate</name>
        <dbReference type="ChEBI" id="CHEBI:597326"/>
    </cofactor>
</comment>
<keyword evidence="9" id="KW-1133">Transmembrane helix</keyword>